<sequence>MTIRSTSIFGAKPAAATTGSIFGAQNANTAPKPAGSIFGNAVPNISTFGTQTQTQPAQGSLFGGQQQQQQQPQGSQQPIQPPSLFGQTPQNTQQQGGGLFGNAQQRPQQQGGGLFGNTQQQNTGTSSLFPQTQQAQNQTNTNQTSMFGGFGGASATTNPQSFVNPFMAQQSTTGGFGSGTASSNPLFGASAGNPLFGGASTNTANTGNTLFGGASTGFGAGSTSINPLMGNQSTNSLFGNRQQSQPAMSFSTSSAPGAPPFTKSTRFNDLPDMVKRVLEDIDTYIQGRIQICNNLKQMKLGDEASKGKELIRDVHKDLLHAIAVIQSDLLQTRTFKSKADQTVQDTIIATRIIDGFRYPQHGGVHLKNHAEFPLEYDNQVVLFANADVL</sequence>
<dbReference type="GO" id="GO:0017056">
    <property type="term" value="F:structural constituent of nuclear pore"/>
    <property type="evidence" value="ECO:0007669"/>
    <property type="project" value="InterPro"/>
</dbReference>
<protein>
    <recommendedName>
        <fullName evidence="11">Nucleoporin Nup54 alpha-helical domain-containing protein</fullName>
    </recommendedName>
</protein>
<comment type="caution">
    <text evidence="9">The sequence shown here is derived from an EMBL/GenBank/DDBJ whole genome shotgun (WGS) entry which is preliminary data.</text>
</comment>
<feature type="compositionally biased region" description="Polar residues" evidence="8">
    <location>
        <begin position="225"/>
        <end position="255"/>
    </location>
</feature>
<dbReference type="GO" id="GO:0051028">
    <property type="term" value="P:mRNA transport"/>
    <property type="evidence" value="ECO:0007669"/>
    <property type="project" value="UniProtKB-KW"/>
</dbReference>
<evidence type="ECO:0000256" key="1">
    <source>
        <dbReference type="ARBA" id="ARBA00004567"/>
    </source>
</evidence>
<evidence type="ECO:0000256" key="2">
    <source>
        <dbReference type="ARBA" id="ARBA00022448"/>
    </source>
</evidence>
<dbReference type="Proteomes" id="UP000308730">
    <property type="component" value="Unassembled WGS sequence"/>
</dbReference>
<feature type="region of interest" description="Disordered" evidence="8">
    <location>
        <begin position="47"/>
        <end position="158"/>
    </location>
</feature>
<comment type="subcellular location">
    <subcellularLocation>
        <location evidence="1">Nucleus</location>
        <location evidence="1">Nuclear pore complex</location>
    </subcellularLocation>
</comment>
<evidence type="ECO:0000256" key="4">
    <source>
        <dbReference type="ARBA" id="ARBA00022927"/>
    </source>
</evidence>
<keyword evidence="3" id="KW-0509">mRNA transport</keyword>
<dbReference type="EMBL" id="SGPM01000026">
    <property type="protein sequence ID" value="THH32223.1"/>
    <property type="molecule type" value="Genomic_DNA"/>
</dbReference>
<evidence type="ECO:0000256" key="7">
    <source>
        <dbReference type="ARBA" id="ARBA00023242"/>
    </source>
</evidence>
<keyword evidence="2" id="KW-0813">Transport</keyword>
<gene>
    <name evidence="9" type="ORF">EUX98_g1930</name>
</gene>
<keyword evidence="7" id="KW-0539">Nucleus</keyword>
<dbReference type="InterPro" id="IPR024882">
    <property type="entry name" value="NUP58/p45/49"/>
</dbReference>
<feature type="compositionally biased region" description="Polar residues" evidence="8">
    <location>
        <begin position="47"/>
        <end position="57"/>
    </location>
</feature>
<evidence type="ECO:0000256" key="3">
    <source>
        <dbReference type="ARBA" id="ARBA00022816"/>
    </source>
</evidence>
<keyword evidence="6" id="KW-0906">Nuclear pore complex</keyword>
<keyword evidence="4" id="KW-0653">Protein transport</keyword>
<evidence type="ECO:0000313" key="9">
    <source>
        <dbReference type="EMBL" id="THH32223.1"/>
    </source>
</evidence>
<evidence type="ECO:0000313" key="10">
    <source>
        <dbReference type="Proteomes" id="UP000308730"/>
    </source>
</evidence>
<reference evidence="9 10" key="1">
    <citation type="submission" date="2019-02" db="EMBL/GenBank/DDBJ databases">
        <title>Genome sequencing of the rare red list fungi Antrodiella citrinella (Flaviporus citrinellus).</title>
        <authorList>
            <person name="Buettner E."/>
            <person name="Kellner H."/>
        </authorList>
    </citation>
    <scope>NUCLEOTIDE SEQUENCE [LARGE SCALE GENOMIC DNA]</scope>
    <source>
        <strain evidence="9 10">DSM 108506</strain>
    </source>
</reference>
<evidence type="ECO:0000256" key="6">
    <source>
        <dbReference type="ARBA" id="ARBA00023132"/>
    </source>
</evidence>
<dbReference type="PANTHER" id="PTHR13437">
    <property type="entry name" value="NUCLEOPORIN P58/P45 NUCLEOPORIN-LIKE PROTEIN 1"/>
    <property type="match status" value="1"/>
</dbReference>
<evidence type="ECO:0000256" key="5">
    <source>
        <dbReference type="ARBA" id="ARBA00023010"/>
    </source>
</evidence>
<feature type="compositionally biased region" description="Polar residues" evidence="8">
    <location>
        <begin position="116"/>
        <end position="130"/>
    </location>
</feature>
<accession>A0A4V3XJ91</accession>
<dbReference type="AlphaFoldDB" id="A0A4V3XJ91"/>
<feature type="compositionally biased region" description="Low complexity" evidence="8">
    <location>
        <begin position="131"/>
        <end position="144"/>
    </location>
</feature>
<evidence type="ECO:0000256" key="8">
    <source>
        <dbReference type="SAM" id="MobiDB-lite"/>
    </source>
</evidence>
<dbReference type="GO" id="GO:0008139">
    <property type="term" value="F:nuclear localization sequence binding"/>
    <property type="evidence" value="ECO:0007669"/>
    <property type="project" value="InterPro"/>
</dbReference>
<keyword evidence="10" id="KW-1185">Reference proteome</keyword>
<feature type="region of interest" description="Disordered" evidence="8">
    <location>
        <begin position="225"/>
        <end position="266"/>
    </location>
</feature>
<dbReference type="Pfam" id="PF13634">
    <property type="entry name" value="Nucleoporin_FG"/>
    <property type="match status" value="3"/>
</dbReference>
<proteinExistence type="predicted"/>
<feature type="compositionally biased region" description="Low complexity" evidence="8">
    <location>
        <begin position="58"/>
        <end position="94"/>
    </location>
</feature>
<dbReference type="OrthoDB" id="2538017at2759"/>
<evidence type="ECO:0008006" key="11">
    <source>
        <dbReference type="Google" id="ProtNLM"/>
    </source>
</evidence>
<dbReference type="InterPro" id="IPR025574">
    <property type="entry name" value="Nucleoporin_FG_rpt"/>
</dbReference>
<dbReference type="PANTHER" id="PTHR13437:SF2">
    <property type="entry name" value="NUCLEOPORIN P58_P45"/>
    <property type="match status" value="1"/>
</dbReference>
<dbReference type="GO" id="GO:0005643">
    <property type="term" value="C:nuclear pore"/>
    <property type="evidence" value="ECO:0007669"/>
    <property type="project" value="UniProtKB-SubCell"/>
</dbReference>
<name>A0A4V3XJ91_9APHY</name>
<organism evidence="9 10">
    <name type="scientific">Antrodiella citrinella</name>
    <dbReference type="NCBI Taxonomy" id="2447956"/>
    <lineage>
        <taxon>Eukaryota</taxon>
        <taxon>Fungi</taxon>
        <taxon>Dikarya</taxon>
        <taxon>Basidiomycota</taxon>
        <taxon>Agaricomycotina</taxon>
        <taxon>Agaricomycetes</taxon>
        <taxon>Polyporales</taxon>
        <taxon>Steccherinaceae</taxon>
        <taxon>Antrodiella</taxon>
    </lineage>
</organism>
<dbReference type="GO" id="GO:0015031">
    <property type="term" value="P:protein transport"/>
    <property type="evidence" value="ECO:0007669"/>
    <property type="project" value="UniProtKB-KW"/>
</dbReference>
<keyword evidence="5" id="KW-0811">Translocation</keyword>